<feature type="domain" description="HMG box" evidence="4">
    <location>
        <begin position="209"/>
        <end position="289"/>
    </location>
</feature>
<dbReference type="GO" id="GO:0005634">
    <property type="term" value="C:nucleus"/>
    <property type="evidence" value="ECO:0007669"/>
    <property type="project" value="UniProtKB-UniRule"/>
</dbReference>
<dbReference type="InterPro" id="IPR036910">
    <property type="entry name" value="HMG_box_dom_sf"/>
</dbReference>
<dbReference type="InterPro" id="IPR050342">
    <property type="entry name" value="HMGB"/>
</dbReference>
<evidence type="ECO:0000256" key="2">
    <source>
        <dbReference type="PROSITE-ProRule" id="PRU00267"/>
    </source>
</evidence>
<dbReference type="AlphaFoldDB" id="A0A1Z5KD11"/>
<keyword evidence="2" id="KW-0539">Nucleus</keyword>
<dbReference type="Gene3D" id="1.10.30.10">
    <property type="entry name" value="High mobility group box domain"/>
    <property type="match status" value="1"/>
</dbReference>
<feature type="region of interest" description="Disordered" evidence="3">
    <location>
        <begin position="1"/>
        <end position="21"/>
    </location>
</feature>
<dbReference type="InParanoid" id="A0A1Z5KD11"/>
<dbReference type="SUPFAM" id="SSF47095">
    <property type="entry name" value="HMG-box"/>
    <property type="match status" value="1"/>
</dbReference>
<reference evidence="5 6" key="1">
    <citation type="journal article" date="2015" name="Plant Cell">
        <title>Oil accumulation by the oleaginous diatom Fistulifera solaris as revealed by the genome and transcriptome.</title>
        <authorList>
            <person name="Tanaka T."/>
            <person name="Maeda Y."/>
            <person name="Veluchamy A."/>
            <person name="Tanaka M."/>
            <person name="Abida H."/>
            <person name="Marechal E."/>
            <person name="Bowler C."/>
            <person name="Muto M."/>
            <person name="Sunaga Y."/>
            <person name="Tanaka M."/>
            <person name="Yoshino T."/>
            <person name="Taniguchi T."/>
            <person name="Fukuda Y."/>
            <person name="Nemoto M."/>
            <person name="Matsumoto M."/>
            <person name="Wong P.S."/>
            <person name="Aburatani S."/>
            <person name="Fujibuchi W."/>
        </authorList>
    </citation>
    <scope>NUCLEOTIDE SEQUENCE [LARGE SCALE GENOMIC DNA]</scope>
    <source>
        <strain evidence="5 6">JPCC DA0580</strain>
    </source>
</reference>
<accession>A0A1Z5KD11</accession>
<evidence type="ECO:0000313" key="5">
    <source>
        <dbReference type="EMBL" id="GAX23981.1"/>
    </source>
</evidence>
<dbReference type="InterPro" id="IPR009071">
    <property type="entry name" value="HMG_box_dom"/>
</dbReference>
<protein>
    <recommendedName>
        <fullName evidence="4">HMG box domain-containing protein</fullName>
    </recommendedName>
</protein>
<evidence type="ECO:0000256" key="3">
    <source>
        <dbReference type="SAM" id="MobiDB-lite"/>
    </source>
</evidence>
<dbReference type="PROSITE" id="PS50118">
    <property type="entry name" value="HMG_BOX_2"/>
    <property type="match status" value="1"/>
</dbReference>
<gene>
    <name evidence="5" type="ORF">FisN_26Lu054</name>
</gene>
<dbReference type="SMART" id="SM00398">
    <property type="entry name" value="HMG"/>
    <property type="match status" value="1"/>
</dbReference>
<name>A0A1Z5KD11_FISSO</name>
<evidence type="ECO:0000313" key="6">
    <source>
        <dbReference type="Proteomes" id="UP000198406"/>
    </source>
</evidence>
<evidence type="ECO:0000256" key="1">
    <source>
        <dbReference type="ARBA" id="ARBA00023125"/>
    </source>
</evidence>
<feature type="DNA-binding region" description="HMG box" evidence="2">
    <location>
        <begin position="209"/>
        <end position="289"/>
    </location>
</feature>
<keyword evidence="1 2" id="KW-0238">DNA-binding</keyword>
<dbReference type="Proteomes" id="UP000198406">
    <property type="component" value="Unassembled WGS sequence"/>
</dbReference>
<dbReference type="PANTHER" id="PTHR48112:SF15">
    <property type="entry name" value="HMG BOX DOMAIN-CONTAINING PROTEIN"/>
    <property type="match status" value="1"/>
</dbReference>
<keyword evidence="6" id="KW-1185">Reference proteome</keyword>
<dbReference type="OrthoDB" id="49152at2759"/>
<evidence type="ECO:0000259" key="4">
    <source>
        <dbReference type="PROSITE" id="PS50118"/>
    </source>
</evidence>
<sequence length="330" mass="37567">MMNQQRWKKDKDSPVIRHADNNTGQSLSYAAPLLPCAASYSLPSYDFLLLSLANSNPRAGHFLSQQPVCSKAITQSSRPLFQDIPLQQLAALNSNLLGNPLTSFLSHPSLYQRPSQLSHDSWLPFHAAPPVAAHHFELTNSSQGPPPQIASLLPSAKLSLQNTTTESALVETNVENNPEREGATEVKAINNHDLDVSSDSIKSESIAKPKRNLSAYNYFFQAERRHIVFGTAEGKYDQRKRQRSGISFEDLAKEISERWRQVDPDTLQYYENLARVDKERYLKELKQFKQQHDSEMTKRRMDLESTVPRETIDLYMKSQGKKPQKRKFKK</sequence>
<dbReference type="EMBL" id="BDSP01000205">
    <property type="protein sequence ID" value="GAX23981.1"/>
    <property type="molecule type" value="Genomic_DNA"/>
</dbReference>
<dbReference type="GO" id="GO:0003677">
    <property type="term" value="F:DNA binding"/>
    <property type="evidence" value="ECO:0007669"/>
    <property type="project" value="UniProtKB-UniRule"/>
</dbReference>
<dbReference type="Pfam" id="PF09011">
    <property type="entry name" value="HMG_box_2"/>
    <property type="match status" value="1"/>
</dbReference>
<comment type="caution">
    <text evidence="5">The sequence shown here is derived from an EMBL/GenBank/DDBJ whole genome shotgun (WGS) entry which is preliminary data.</text>
</comment>
<organism evidence="5 6">
    <name type="scientific">Fistulifera solaris</name>
    <name type="common">Oleaginous diatom</name>
    <dbReference type="NCBI Taxonomy" id="1519565"/>
    <lineage>
        <taxon>Eukaryota</taxon>
        <taxon>Sar</taxon>
        <taxon>Stramenopiles</taxon>
        <taxon>Ochrophyta</taxon>
        <taxon>Bacillariophyta</taxon>
        <taxon>Bacillariophyceae</taxon>
        <taxon>Bacillariophycidae</taxon>
        <taxon>Naviculales</taxon>
        <taxon>Naviculaceae</taxon>
        <taxon>Fistulifera</taxon>
    </lineage>
</organism>
<proteinExistence type="predicted"/>
<feature type="compositionally biased region" description="Basic and acidic residues" evidence="3">
    <location>
        <begin position="7"/>
        <end position="20"/>
    </location>
</feature>
<dbReference type="PANTHER" id="PTHR48112">
    <property type="entry name" value="HIGH MOBILITY GROUP PROTEIN DSP1"/>
    <property type="match status" value="1"/>
</dbReference>